<dbReference type="PROSITE" id="PS50216">
    <property type="entry name" value="DHHC"/>
    <property type="match status" value="1"/>
</dbReference>
<evidence type="ECO:0000256" key="7">
    <source>
        <dbReference type="RuleBase" id="RU079119"/>
    </source>
</evidence>
<evidence type="ECO:0000259" key="8">
    <source>
        <dbReference type="Pfam" id="PF01529"/>
    </source>
</evidence>
<comment type="similarity">
    <text evidence="7">Belongs to the DHHC palmitoyltransferase family.</text>
</comment>
<dbReference type="Proteomes" id="UP001178507">
    <property type="component" value="Unassembled WGS sequence"/>
</dbReference>
<dbReference type="GO" id="GO:0016020">
    <property type="term" value="C:membrane"/>
    <property type="evidence" value="ECO:0007669"/>
    <property type="project" value="UniProtKB-SubCell"/>
</dbReference>
<comment type="caution">
    <text evidence="9">The sequence shown here is derived from an EMBL/GenBank/DDBJ whole genome shotgun (WGS) entry which is preliminary data.</text>
</comment>
<evidence type="ECO:0000256" key="3">
    <source>
        <dbReference type="ARBA" id="ARBA00022692"/>
    </source>
</evidence>
<sequence length="267" mass="29787">MILGVMVTIHAIVAAGILYIYPEFLPEPGEPTYILHWFACGWLWANTVANFAEAACCDPGFVQTTGQVGPGTLEGYTFCQGCRQGKPPGSHHCRICRRCVYGMDHHCPFIGNCVGRSNRRPFVLFLFWASLSLGYVLSITCMYCYERSTDIVMNVGRATRQMPPISLNVLPLYGLRVLNHTFVGIHMHAAGFLLLLGSVTFFMTSSLLLQQVRLICRGQTTISQLQGNARDRASQGWKANCEEVFGIGPWAWFLPRMLRARANTKTV</sequence>
<dbReference type="InterPro" id="IPR039859">
    <property type="entry name" value="PFA4/ZDH16/20/ERF2-like"/>
</dbReference>
<dbReference type="EC" id="2.3.1.225" evidence="7"/>
<dbReference type="GO" id="GO:0019706">
    <property type="term" value="F:protein-cysteine S-palmitoyltransferase activity"/>
    <property type="evidence" value="ECO:0007669"/>
    <property type="project" value="UniProtKB-EC"/>
</dbReference>
<keyword evidence="4 7" id="KW-1133">Transmembrane helix</keyword>
<reference evidence="9" key="1">
    <citation type="submission" date="2023-08" db="EMBL/GenBank/DDBJ databases">
        <authorList>
            <person name="Chen Y."/>
            <person name="Shah S."/>
            <person name="Dougan E. K."/>
            <person name="Thang M."/>
            <person name="Chan C."/>
        </authorList>
    </citation>
    <scope>NUCLEOTIDE SEQUENCE</scope>
</reference>
<comment type="catalytic activity">
    <reaction evidence="7">
        <text>L-cysteinyl-[protein] + hexadecanoyl-CoA = S-hexadecanoyl-L-cysteinyl-[protein] + CoA</text>
        <dbReference type="Rhea" id="RHEA:36683"/>
        <dbReference type="Rhea" id="RHEA-COMP:10131"/>
        <dbReference type="Rhea" id="RHEA-COMP:11032"/>
        <dbReference type="ChEBI" id="CHEBI:29950"/>
        <dbReference type="ChEBI" id="CHEBI:57287"/>
        <dbReference type="ChEBI" id="CHEBI:57379"/>
        <dbReference type="ChEBI" id="CHEBI:74151"/>
        <dbReference type="EC" id="2.3.1.225"/>
    </reaction>
</comment>
<dbReference type="AlphaFoldDB" id="A0AA36I897"/>
<dbReference type="PANTHER" id="PTHR12246">
    <property type="entry name" value="PALMITOYLTRANSFERASE ZDHHC16"/>
    <property type="match status" value="1"/>
</dbReference>
<keyword evidence="2 7" id="KW-0808">Transferase</keyword>
<keyword evidence="3 7" id="KW-0812">Transmembrane</keyword>
<protein>
    <recommendedName>
        <fullName evidence="7">Palmitoyltransferase</fullName>
        <ecNumber evidence="7">2.3.1.225</ecNumber>
    </recommendedName>
</protein>
<accession>A0AA36I897</accession>
<evidence type="ECO:0000256" key="2">
    <source>
        <dbReference type="ARBA" id="ARBA00022679"/>
    </source>
</evidence>
<organism evidence="9 10">
    <name type="scientific">Effrenium voratum</name>
    <dbReference type="NCBI Taxonomy" id="2562239"/>
    <lineage>
        <taxon>Eukaryota</taxon>
        <taxon>Sar</taxon>
        <taxon>Alveolata</taxon>
        <taxon>Dinophyceae</taxon>
        <taxon>Suessiales</taxon>
        <taxon>Symbiodiniaceae</taxon>
        <taxon>Effrenium</taxon>
    </lineage>
</organism>
<comment type="subcellular location">
    <subcellularLocation>
        <location evidence="1">Membrane</location>
        <topology evidence="1">Multi-pass membrane protein</topology>
    </subcellularLocation>
</comment>
<dbReference type="Pfam" id="PF01529">
    <property type="entry name" value="DHHC"/>
    <property type="match status" value="1"/>
</dbReference>
<evidence type="ECO:0000313" key="9">
    <source>
        <dbReference type="EMBL" id="CAJ1382552.1"/>
    </source>
</evidence>
<gene>
    <name evidence="9" type="ORF">EVOR1521_LOCUS9912</name>
</gene>
<keyword evidence="10" id="KW-1185">Reference proteome</keyword>
<evidence type="ECO:0000256" key="5">
    <source>
        <dbReference type="ARBA" id="ARBA00023136"/>
    </source>
</evidence>
<dbReference type="InterPro" id="IPR001594">
    <property type="entry name" value="Palmitoyltrfase_DHHC"/>
</dbReference>
<comment type="domain">
    <text evidence="7">The DHHC domain is required for palmitoyltransferase activity.</text>
</comment>
<evidence type="ECO:0000313" key="10">
    <source>
        <dbReference type="Proteomes" id="UP001178507"/>
    </source>
</evidence>
<keyword evidence="6 7" id="KW-0012">Acyltransferase</keyword>
<feature type="transmembrane region" description="Helical" evidence="7">
    <location>
        <begin position="122"/>
        <end position="145"/>
    </location>
</feature>
<evidence type="ECO:0000256" key="4">
    <source>
        <dbReference type="ARBA" id="ARBA00022989"/>
    </source>
</evidence>
<keyword evidence="5 7" id="KW-0472">Membrane</keyword>
<evidence type="ECO:0000256" key="1">
    <source>
        <dbReference type="ARBA" id="ARBA00004141"/>
    </source>
</evidence>
<proteinExistence type="inferred from homology"/>
<feature type="transmembrane region" description="Helical" evidence="7">
    <location>
        <begin position="189"/>
        <end position="209"/>
    </location>
</feature>
<name>A0AA36I897_9DINO</name>
<evidence type="ECO:0000256" key="6">
    <source>
        <dbReference type="ARBA" id="ARBA00023315"/>
    </source>
</evidence>
<feature type="domain" description="Palmitoyltransferase DHHC" evidence="8">
    <location>
        <begin position="76"/>
        <end position="226"/>
    </location>
</feature>
<dbReference type="EMBL" id="CAUJNA010000913">
    <property type="protein sequence ID" value="CAJ1382552.1"/>
    <property type="molecule type" value="Genomic_DNA"/>
</dbReference>